<reference evidence="2" key="1">
    <citation type="journal article" date="2015" name="Front. Microbiol.">
        <title>Combining genomic sequencing methods to explore viral diversity and reveal potential virus-host interactions.</title>
        <authorList>
            <person name="Chow C.E."/>
            <person name="Winget D.M."/>
            <person name="White R.A.III."/>
            <person name="Hallam S.J."/>
            <person name="Suttle C.A."/>
        </authorList>
    </citation>
    <scope>NUCLEOTIDE SEQUENCE</scope>
    <source>
        <strain evidence="2">Oxic1_4</strain>
    </source>
</reference>
<reference evidence="2" key="2">
    <citation type="submission" date="2015-03" db="EMBL/GenBank/DDBJ databases">
        <authorList>
            <person name="Chow C.-E.T."/>
            <person name="Winget D.M."/>
            <person name="White R.A.III."/>
            <person name="Hallam S.J."/>
            <person name="Suttle C.A."/>
        </authorList>
    </citation>
    <scope>NUCLEOTIDE SEQUENCE</scope>
    <source>
        <strain evidence="2">Oxic1_4</strain>
    </source>
</reference>
<evidence type="ECO:0000256" key="1">
    <source>
        <dbReference type="SAM" id="Phobius"/>
    </source>
</evidence>
<proteinExistence type="predicted"/>
<name>A0A0F7L9R7_9VIRU</name>
<organism evidence="2">
    <name type="scientific">uncultured marine virus</name>
    <dbReference type="NCBI Taxonomy" id="186617"/>
    <lineage>
        <taxon>Viruses</taxon>
        <taxon>environmental samples</taxon>
    </lineage>
</organism>
<keyword evidence="1" id="KW-1133">Transmembrane helix</keyword>
<keyword evidence="1" id="KW-0472">Membrane</keyword>
<evidence type="ECO:0000313" key="2">
    <source>
        <dbReference type="EMBL" id="AKH47841.1"/>
    </source>
</evidence>
<keyword evidence="1" id="KW-0812">Transmembrane</keyword>
<sequence length="53" mass="5605">MTSAHKKTASSGLPLVAVSLSYYLSFGCNTCALFLLSLLCLTCVLCEGTILFV</sequence>
<protein>
    <submittedName>
        <fullName evidence="2">Uncharacterized protein</fullName>
    </submittedName>
</protein>
<accession>A0A0F7L9R7</accession>
<feature type="transmembrane region" description="Helical" evidence="1">
    <location>
        <begin position="20"/>
        <end position="46"/>
    </location>
</feature>
<dbReference type="EMBL" id="KR029599">
    <property type="protein sequence ID" value="AKH47841.1"/>
    <property type="molecule type" value="Genomic_DNA"/>
</dbReference>
<dbReference type="PROSITE" id="PS51257">
    <property type="entry name" value="PROKAR_LIPOPROTEIN"/>
    <property type="match status" value="1"/>
</dbReference>